<organism evidence="11 12">
    <name type="scientific">Keguizhuia sedimenti</name>
    <dbReference type="NCBI Taxonomy" id="3064264"/>
    <lineage>
        <taxon>Bacteria</taxon>
        <taxon>Pseudomonadati</taxon>
        <taxon>Pseudomonadota</taxon>
        <taxon>Betaproteobacteria</taxon>
        <taxon>Burkholderiales</taxon>
        <taxon>Oxalobacteraceae</taxon>
        <taxon>Keguizhuia</taxon>
    </lineage>
</organism>
<evidence type="ECO:0000256" key="8">
    <source>
        <dbReference type="ARBA" id="ARBA00048617"/>
    </source>
</evidence>
<dbReference type="PANTHER" id="PTHR38042:SF1">
    <property type="entry name" value="UROPORPHYRINOGEN-III SYNTHASE, CHLOROPLASTIC"/>
    <property type="match status" value="1"/>
</dbReference>
<evidence type="ECO:0000256" key="3">
    <source>
        <dbReference type="ARBA" id="ARBA00013109"/>
    </source>
</evidence>
<comment type="catalytic activity">
    <reaction evidence="8 9">
        <text>hydroxymethylbilane = uroporphyrinogen III + H2O</text>
        <dbReference type="Rhea" id="RHEA:18965"/>
        <dbReference type="ChEBI" id="CHEBI:15377"/>
        <dbReference type="ChEBI" id="CHEBI:57308"/>
        <dbReference type="ChEBI" id="CHEBI:57845"/>
        <dbReference type="EC" id="4.2.1.75"/>
    </reaction>
</comment>
<sequence>MPNPVVVTRPLAQAERLAAGIAALGRQAILFPLLEIHPLADVRPLLSALQNLGHYGMVAFVSPNAIHSVFSRIDSWPQGVPIGIVGEGSRNALAEHGITAPAHTIFSPTDPDHSDSEGLLAVLDIQKLGGKPVLIVRGESGRELLADELRAHGIQVEQVAAYRRSVPVLDSNRRDRLTALIRSEHDWIVTSSEAMRNLVQMTKETAGDAGVQKLQQQTFFVPHARIETTARELGFGKLILTVSGDAGLLAALQCRP</sequence>
<evidence type="ECO:0000256" key="2">
    <source>
        <dbReference type="ARBA" id="ARBA00008133"/>
    </source>
</evidence>
<dbReference type="InterPro" id="IPR036108">
    <property type="entry name" value="4pyrrol_syn_uPrphyn_synt_sf"/>
</dbReference>
<comment type="pathway">
    <text evidence="1 9">Porphyrin-containing compound metabolism; protoporphyrin-IX biosynthesis; coproporphyrinogen-III from 5-aminolevulinate: step 3/4.</text>
</comment>
<dbReference type="InterPro" id="IPR039793">
    <property type="entry name" value="UROS/Hem4"/>
</dbReference>
<feature type="domain" description="Tetrapyrrole biosynthesis uroporphyrinogen III synthase" evidence="10">
    <location>
        <begin position="16"/>
        <end position="237"/>
    </location>
</feature>
<evidence type="ECO:0000256" key="4">
    <source>
        <dbReference type="ARBA" id="ARBA00023239"/>
    </source>
</evidence>
<comment type="caution">
    <text evidence="11">The sequence shown here is derived from an EMBL/GenBank/DDBJ whole genome shotgun (WGS) entry which is preliminary data.</text>
</comment>
<evidence type="ECO:0000313" key="12">
    <source>
        <dbReference type="Proteomes" id="UP001225596"/>
    </source>
</evidence>
<dbReference type="Pfam" id="PF02602">
    <property type="entry name" value="HEM4"/>
    <property type="match status" value="1"/>
</dbReference>
<dbReference type="EC" id="4.2.1.75" evidence="3 9"/>
<name>A0ABU1BN61_9BURK</name>
<comment type="function">
    <text evidence="6 9">Catalyzes cyclization of the linear tetrapyrrole, hydroxymethylbilane, to the macrocyclic uroporphyrinogen III.</text>
</comment>
<evidence type="ECO:0000256" key="5">
    <source>
        <dbReference type="ARBA" id="ARBA00023244"/>
    </source>
</evidence>
<dbReference type="CDD" id="cd06578">
    <property type="entry name" value="HemD"/>
    <property type="match status" value="1"/>
</dbReference>
<dbReference type="PANTHER" id="PTHR38042">
    <property type="entry name" value="UROPORPHYRINOGEN-III SYNTHASE, CHLOROPLASTIC"/>
    <property type="match status" value="1"/>
</dbReference>
<dbReference type="EMBL" id="JAUYVH010000003">
    <property type="protein sequence ID" value="MDQ9170289.1"/>
    <property type="molecule type" value="Genomic_DNA"/>
</dbReference>
<dbReference type="RefSeq" id="WP_338436213.1">
    <property type="nucleotide sequence ID" value="NZ_JAUYVH010000003.1"/>
</dbReference>
<evidence type="ECO:0000313" key="11">
    <source>
        <dbReference type="EMBL" id="MDQ9170289.1"/>
    </source>
</evidence>
<reference evidence="11 12" key="1">
    <citation type="submission" date="2023-08" db="EMBL/GenBank/DDBJ databases">
        <title>Oxalobacteraceae gen .nov., isolated from river sludge outside the plant.</title>
        <authorList>
            <person name="Zhao S.Y."/>
        </authorList>
    </citation>
    <scope>NUCLEOTIDE SEQUENCE [LARGE SCALE GENOMIC DNA]</scope>
    <source>
        <strain evidence="11 12">R-40</strain>
    </source>
</reference>
<proteinExistence type="inferred from homology"/>
<evidence type="ECO:0000256" key="9">
    <source>
        <dbReference type="RuleBase" id="RU366031"/>
    </source>
</evidence>
<protein>
    <recommendedName>
        <fullName evidence="7 9">Uroporphyrinogen-III synthase</fullName>
        <ecNumber evidence="3 9">4.2.1.75</ecNumber>
    </recommendedName>
</protein>
<accession>A0ABU1BN61</accession>
<keyword evidence="4 9" id="KW-0456">Lyase</keyword>
<evidence type="ECO:0000256" key="1">
    <source>
        <dbReference type="ARBA" id="ARBA00004772"/>
    </source>
</evidence>
<comment type="similarity">
    <text evidence="2 9">Belongs to the uroporphyrinogen-III synthase family.</text>
</comment>
<dbReference type="Proteomes" id="UP001225596">
    <property type="component" value="Unassembled WGS sequence"/>
</dbReference>
<keyword evidence="5 9" id="KW-0627">Porphyrin biosynthesis</keyword>
<evidence type="ECO:0000256" key="7">
    <source>
        <dbReference type="ARBA" id="ARBA00040167"/>
    </source>
</evidence>
<keyword evidence="12" id="KW-1185">Reference proteome</keyword>
<dbReference type="SUPFAM" id="SSF69618">
    <property type="entry name" value="HemD-like"/>
    <property type="match status" value="1"/>
</dbReference>
<dbReference type="InterPro" id="IPR003754">
    <property type="entry name" value="4pyrrol_synth_uPrphyn_synth"/>
</dbReference>
<evidence type="ECO:0000256" key="6">
    <source>
        <dbReference type="ARBA" id="ARBA00037589"/>
    </source>
</evidence>
<dbReference type="Gene3D" id="3.40.50.10090">
    <property type="match status" value="2"/>
</dbReference>
<dbReference type="GO" id="GO:0004852">
    <property type="term" value="F:uroporphyrinogen-III synthase activity"/>
    <property type="evidence" value="ECO:0007669"/>
    <property type="project" value="UniProtKB-EC"/>
</dbReference>
<gene>
    <name evidence="11" type="ORF">Q8A64_07665</name>
</gene>
<evidence type="ECO:0000259" key="10">
    <source>
        <dbReference type="Pfam" id="PF02602"/>
    </source>
</evidence>